<dbReference type="Proteomes" id="UP000034738">
    <property type="component" value="Unassembled WGS sequence"/>
</dbReference>
<dbReference type="InterPro" id="IPR050297">
    <property type="entry name" value="LipidA_mod_glycosyltrf_83"/>
</dbReference>
<dbReference type="GO" id="GO:0005886">
    <property type="term" value="C:plasma membrane"/>
    <property type="evidence" value="ECO:0007669"/>
    <property type="project" value="UniProtKB-SubCell"/>
</dbReference>
<dbReference type="GO" id="GO:0016763">
    <property type="term" value="F:pentosyltransferase activity"/>
    <property type="evidence" value="ECO:0007669"/>
    <property type="project" value="TreeGrafter"/>
</dbReference>
<dbReference type="EMBL" id="LBUY01000020">
    <property type="protein sequence ID" value="KKQ74713.1"/>
    <property type="molecule type" value="Genomic_DNA"/>
</dbReference>
<evidence type="ECO:0000313" key="9">
    <source>
        <dbReference type="EMBL" id="KKQ74713.1"/>
    </source>
</evidence>
<reference evidence="9 10" key="1">
    <citation type="journal article" date="2015" name="Nature">
        <title>rRNA introns, odd ribosomes, and small enigmatic genomes across a large radiation of phyla.</title>
        <authorList>
            <person name="Brown C.T."/>
            <person name="Hug L.A."/>
            <person name="Thomas B.C."/>
            <person name="Sharon I."/>
            <person name="Castelle C.J."/>
            <person name="Singh A."/>
            <person name="Wilkins M.J."/>
            <person name="Williams K.H."/>
            <person name="Banfield J.F."/>
        </authorList>
    </citation>
    <scope>NUCLEOTIDE SEQUENCE [LARGE SCALE GENOMIC DNA]</scope>
</reference>
<comment type="subcellular location">
    <subcellularLocation>
        <location evidence="1">Cell membrane</location>
        <topology evidence="1">Multi-pass membrane protein</topology>
    </subcellularLocation>
</comment>
<dbReference type="PANTHER" id="PTHR33908:SF11">
    <property type="entry name" value="MEMBRANE PROTEIN"/>
    <property type="match status" value="1"/>
</dbReference>
<feature type="transmembrane region" description="Helical" evidence="8">
    <location>
        <begin position="135"/>
        <end position="166"/>
    </location>
</feature>
<evidence type="ECO:0000256" key="4">
    <source>
        <dbReference type="ARBA" id="ARBA00022679"/>
    </source>
</evidence>
<keyword evidence="5 8" id="KW-0812">Transmembrane</keyword>
<keyword evidence="7 8" id="KW-0472">Membrane</keyword>
<gene>
    <name evidence="9" type="ORF">US95_C0020G0015</name>
</gene>
<evidence type="ECO:0000256" key="7">
    <source>
        <dbReference type="ARBA" id="ARBA00023136"/>
    </source>
</evidence>
<keyword evidence="3" id="KW-0328">Glycosyltransferase</keyword>
<evidence type="ECO:0000256" key="2">
    <source>
        <dbReference type="ARBA" id="ARBA00022475"/>
    </source>
</evidence>
<comment type="caution">
    <text evidence="9">The sequence shown here is derived from an EMBL/GenBank/DDBJ whole genome shotgun (WGS) entry which is preliminary data.</text>
</comment>
<feature type="transmembrane region" description="Helical" evidence="8">
    <location>
        <begin position="271"/>
        <end position="288"/>
    </location>
</feature>
<dbReference type="AlphaFoldDB" id="A0A0G0K4S4"/>
<accession>A0A0G0K4S4</accession>
<feature type="transmembrane region" description="Helical" evidence="8">
    <location>
        <begin position="88"/>
        <end position="105"/>
    </location>
</feature>
<feature type="transmembrane region" description="Helical" evidence="8">
    <location>
        <begin position="320"/>
        <end position="339"/>
    </location>
</feature>
<evidence type="ECO:0000256" key="1">
    <source>
        <dbReference type="ARBA" id="ARBA00004651"/>
    </source>
</evidence>
<keyword evidence="4" id="KW-0808">Transferase</keyword>
<feature type="transmembrane region" description="Helical" evidence="8">
    <location>
        <begin position="178"/>
        <end position="197"/>
    </location>
</feature>
<feature type="transmembrane region" description="Helical" evidence="8">
    <location>
        <begin position="64"/>
        <end position="82"/>
    </location>
</feature>
<protein>
    <submittedName>
        <fullName evidence="9">Uncharacterized protein</fullName>
    </submittedName>
</protein>
<proteinExistence type="predicted"/>
<evidence type="ECO:0000313" key="10">
    <source>
        <dbReference type="Proteomes" id="UP000034738"/>
    </source>
</evidence>
<evidence type="ECO:0000256" key="3">
    <source>
        <dbReference type="ARBA" id="ARBA00022676"/>
    </source>
</evidence>
<name>A0A0G0K4S4_9BACT</name>
<dbReference type="PANTHER" id="PTHR33908">
    <property type="entry name" value="MANNOSYLTRANSFERASE YKCB-RELATED"/>
    <property type="match status" value="1"/>
</dbReference>
<keyword evidence="6 8" id="KW-1133">Transmembrane helix</keyword>
<keyword evidence="2" id="KW-1003">Cell membrane</keyword>
<organism evidence="9 10">
    <name type="scientific">Candidatus Woesebacteria bacterium GW2011_GWB1_38_5</name>
    <dbReference type="NCBI Taxonomy" id="1618568"/>
    <lineage>
        <taxon>Bacteria</taxon>
        <taxon>Candidatus Woeseibacteriota</taxon>
    </lineage>
</organism>
<dbReference type="GO" id="GO:0009103">
    <property type="term" value="P:lipopolysaccharide biosynthetic process"/>
    <property type="evidence" value="ECO:0007669"/>
    <property type="project" value="UniProtKB-ARBA"/>
</dbReference>
<evidence type="ECO:0000256" key="8">
    <source>
        <dbReference type="SAM" id="Phobius"/>
    </source>
</evidence>
<feature type="transmembrane region" description="Helical" evidence="8">
    <location>
        <begin position="112"/>
        <end position="129"/>
    </location>
</feature>
<feature type="transmembrane region" description="Helical" evidence="8">
    <location>
        <begin position="294"/>
        <end position="313"/>
    </location>
</feature>
<evidence type="ECO:0000256" key="5">
    <source>
        <dbReference type="ARBA" id="ARBA00022692"/>
    </source>
</evidence>
<feature type="transmembrane region" description="Helical" evidence="8">
    <location>
        <begin position="241"/>
        <end position="259"/>
    </location>
</feature>
<evidence type="ECO:0000256" key="6">
    <source>
        <dbReference type="ARBA" id="ARBA00022989"/>
    </source>
</evidence>
<sequence length="456" mass="52512">MKETVFNESIWGDEGFSAILSMKSIPEIIKVISTDTSPPLYNITEHLAFQYFGVSEITIRGLSLFYFLLCLLFVYLITSMIWSKKTGLLAVLATALNPFFFIYAFEGRMYSILAFGVTASMYFFLRIFSFKGKQIINYIGYILFTLWAIYSHHFAFFAIAIQALWVIKEFFSGKRRTAGNTVKSLVLVGILYIPWLVPLYKQVTMVKGGFWLGTPDLNDLKVLIYDYLGQGIKRLGFNVPFVNMKIYEVAPYLVFLTLLTKRWWKSVEKTIFFLLWFLGPILITWIISQKFTSIFFNRYLLYTIPAAMIILVTSRSKITFIPLAVAILTFAIIDIHYFLTPAKLPFRQMSNYVKETKNESDFLINWNSSAHHLWETKFYGIPAPIYISGSGELPYYVGTALMEETDIIREVPVNTERVGAVTSGSLDEVQLEGYSLSEKKEMGNLKFGWYVRTIED</sequence>